<feature type="region of interest" description="Disordered" evidence="6">
    <location>
        <begin position="82"/>
        <end position="105"/>
    </location>
</feature>
<keyword evidence="9" id="KW-1185">Reference proteome</keyword>
<dbReference type="InterPro" id="IPR013087">
    <property type="entry name" value="Znf_C2H2_type"/>
</dbReference>
<keyword evidence="1" id="KW-0479">Metal-binding</keyword>
<dbReference type="PROSITE" id="PS50157">
    <property type="entry name" value="ZINC_FINGER_C2H2_2"/>
    <property type="match status" value="2"/>
</dbReference>
<dbReference type="InterPro" id="IPR036236">
    <property type="entry name" value="Znf_C2H2_sf"/>
</dbReference>
<evidence type="ECO:0000313" key="8">
    <source>
        <dbReference type="EMBL" id="KAL2916181.1"/>
    </source>
</evidence>
<dbReference type="PROSITE" id="PS00028">
    <property type="entry name" value="ZINC_FINGER_C2H2_1"/>
    <property type="match status" value="1"/>
</dbReference>
<protein>
    <submittedName>
        <fullName evidence="8">Juxtaposed with another zinc finger protein 1</fullName>
    </submittedName>
</protein>
<feature type="compositionally biased region" description="Acidic residues" evidence="6">
    <location>
        <begin position="167"/>
        <end position="185"/>
    </location>
</feature>
<feature type="region of interest" description="Disordered" evidence="6">
    <location>
        <begin position="159"/>
        <end position="239"/>
    </location>
</feature>
<organism evidence="8 9">
    <name type="scientific">Polyrhizophydium stewartii</name>
    <dbReference type="NCBI Taxonomy" id="2732419"/>
    <lineage>
        <taxon>Eukaryota</taxon>
        <taxon>Fungi</taxon>
        <taxon>Fungi incertae sedis</taxon>
        <taxon>Chytridiomycota</taxon>
        <taxon>Chytridiomycota incertae sedis</taxon>
        <taxon>Chytridiomycetes</taxon>
        <taxon>Rhizophydiales</taxon>
        <taxon>Rhizophydiales incertae sedis</taxon>
        <taxon>Polyrhizophydium</taxon>
    </lineage>
</organism>
<dbReference type="PANTHER" id="PTHR23057">
    <property type="entry name" value="JUXTAPOSED WITH ANOTHER ZINC FINGER PROTEIN 1"/>
    <property type="match status" value="1"/>
</dbReference>
<name>A0ABR4N9G9_9FUNG</name>
<evidence type="ECO:0000259" key="7">
    <source>
        <dbReference type="PROSITE" id="PS50157"/>
    </source>
</evidence>
<feature type="compositionally biased region" description="Low complexity" evidence="6">
    <location>
        <begin position="186"/>
        <end position="198"/>
    </location>
</feature>
<gene>
    <name evidence="8" type="primary">JAZF1</name>
    <name evidence="8" type="ORF">HK105_204272</name>
</gene>
<keyword evidence="3 5" id="KW-0863">Zinc-finger</keyword>
<dbReference type="SUPFAM" id="SSF57667">
    <property type="entry name" value="beta-beta-alpha zinc fingers"/>
    <property type="match status" value="1"/>
</dbReference>
<keyword evidence="2" id="KW-0677">Repeat</keyword>
<feature type="compositionally biased region" description="Basic residues" evidence="6">
    <location>
        <begin position="222"/>
        <end position="233"/>
    </location>
</feature>
<evidence type="ECO:0000256" key="1">
    <source>
        <dbReference type="ARBA" id="ARBA00022723"/>
    </source>
</evidence>
<evidence type="ECO:0000256" key="4">
    <source>
        <dbReference type="ARBA" id="ARBA00022833"/>
    </source>
</evidence>
<dbReference type="InterPro" id="IPR051580">
    <property type="entry name" value="ZnF-Chromatin_assoc"/>
</dbReference>
<dbReference type="Gene3D" id="3.30.160.60">
    <property type="entry name" value="Classic Zinc Finger"/>
    <property type="match status" value="1"/>
</dbReference>
<proteinExistence type="predicted"/>
<evidence type="ECO:0000256" key="3">
    <source>
        <dbReference type="ARBA" id="ARBA00022771"/>
    </source>
</evidence>
<evidence type="ECO:0000313" key="9">
    <source>
        <dbReference type="Proteomes" id="UP001527925"/>
    </source>
</evidence>
<evidence type="ECO:0000256" key="2">
    <source>
        <dbReference type="ARBA" id="ARBA00022737"/>
    </source>
</evidence>
<feature type="domain" description="C2H2-type" evidence="7">
    <location>
        <begin position="109"/>
        <end position="145"/>
    </location>
</feature>
<keyword evidence="4" id="KW-0862">Zinc</keyword>
<feature type="compositionally biased region" description="Basic and acidic residues" evidence="6">
    <location>
        <begin position="95"/>
        <end position="105"/>
    </location>
</feature>
<dbReference type="EMBL" id="JADGIZ020000018">
    <property type="protein sequence ID" value="KAL2916181.1"/>
    <property type="molecule type" value="Genomic_DNA"/>
</dbReference>
<feature type="domain" description="C2H2-type" evidence="7">
    <location>
        <begin position="32"/>
        <end position="55"/>
    </location>
</feature>
<dbReference type="SMART" id="SM00355">
    <property type="entry name" value="ZnF_C2H2"/>
    <property type="match status" value="2"/>
</dbReference>
<sequence>MPEVVEKLSSEFEAAISLYGTYSPQTGRDRPFLCAYCNRSYRKLSGLIGHHQSAHYTAASSGGGGGSGGGAYHLENFHGNGSVVDGIGRKPRQRQRADHGDDDGARRIYTCPHAGCGKRYKTVNGLAYHLKHGKFTGHTHTQQDRAREDAMLAQLGTSTSAAAGLGSDDDEDATQDEMEQDEADDSAQQQAQQQAQAEMHVEVPVQASGDQPAAHGAQGRASRSKTRGRRQERRRSDAG</sequence>
<dbReference type="Proteomes" id="UP001527925">
    <property type="component" value="Unassembled WGS sequence"/>
</dbReference>
<accession>A0ABR4N9G9</accession>
<evidence type="ECO:0000256" key="6">
    <source>
        <dbReference type="SAM" id="MobiDB-lite"/>
    </source>
</evidence>
<evidence type="ECO:0000256" key="5">
    <source>
        <dbReference type="PROSITE-ProRule" id="PRU00042"/>
    </source>
</evidence>
<dbReference type="PANTHER" id="PTHR23057:SF0">
    <property type="entry name" value="JUXTAPOSED WITH ANOTHER ZINC FINGER PROTEIN 1"/>
    <property type="match status" value="1"/>
</dbReference>
<comment type="caution">
    <text evidence="8">The sequence shown here is derived from an EMBL/GenBank/DDBJ whole genome shotgun (WGS) entry which is preliminary data.</text>
</comment>
<reference evidence="8 9" key="1">
    <citation type="submission" date="2023-09" db="EMBL/GenBank/DDBJ databases">
        <title>Pangenome analysis of Batrachochytrium dendrobatidis and related Chytrids.</title>
        <authorList>
            <person name="Yacoub M.N."/>
            <person name="Stajich J.E."/>
            <person name="James T.Y."/>
        </authorList>
    </citation>
    <scope>NUCLEOTIDE SEQUENCE [LARGE SCALE GENOMIC DNA]</scope>
    <source>
        <strain evidence="8 9">JEL0888</strain>
    </source>
</reference>